<protein>
    <submittedName>
        <fullName evidence="2">Uncharacterized protein</fullName>
    </submittedName>
</protein>
<evidence type="ECO:0000313" key="2">
    <source>
        <dbReference type="EMBL" id="EPX58931.1"/>
    </source>
</evidence>
<dbReference type="EMBL" id="ANAH02000021">
    <property type="protein sequence ID" value="EPX58931.1"/>
    <property type="molecule type" value="Genomic_DNA"/>
</dbReference>
<gene>
    <name evidence="2" type="ORF">D187_003646</name>
</gene>
<evidence type="ECO:0000313" key="3">
    <source>
        <dbReference type="Proteomes" id="UP000011682"/>
    </source>
</evidence>
<feature type="region of interest" description="Disordered" evidence="1">
    <location>
        <begin position="1"/>
        <end position="38"/>
    </location>
</feature>
<feature type="compositionally biased region" description="Low complexity" evidence="1">
    <location>
        <begin position="1"/>
        <end position="23"/>
    </location>
</feature>
<comment type="caution">
    <text evidence="2">The sequence shown here is derived from an EMBL/GenBank/DDBJ whole genome shotgun (WGS) entry which is preliminary data.</text>
</comment>
<dbReference type="AlphaFoldDB" id="S9P6X6"/>
<sequence>MLAAAHHTPAPGSSSSASLVPSAQGNDPVVNRLLNPGD</sequence>
<accession>S9P6X6</accession>
<reference evidence="2" key="1">
    <citation type="submission" date="2013-05" db="EMBL/GenBank/DDBJ databases">
        <title>Genome assembly of Cystobacter fuscus DSM 2262.</title>
        <authorList>
            <person name="Sharma G."/>
            <person name="Khatri I."/>
            <person name="Kaur C."/>
            <person name="Mayilraj S."/>
            <person name="Subramanian S."/>
        </authorList>
    </citation>
    <scope>NUCLEOTIDE SEQUENCE [LARGE SCALE GENOMIC DNA]</scope>
    <source>
        <strain evidence="2">DSM 2262</strain>
    </source>
</reference>
<organism evidence="2 3">
    <name type="scientific">Cystobacter fuscus (strain ATCC 25194 / DSM 2262 / NBRC 100088 / M29)</name>
    <dbReference type="NCBI Taxonomy" id="1242864"/>
    <lineage>
        <taxon>Bacteria</taxon>
        <taxon>Pseudomonadati</taxon>
        <taxon>Myxococcota</taxon>
        <taxon>Myxococcia</taxon>
        <taxon>Myxococcales</taxon>
        <taxon>Cystobacterineae</taxon>
        <taxon>Archangiaceae</taxon>
        <taxon>Cystobacter</taxon>
    </lineage>
</organism>
<evidence type="ECO:0000256" key="1">
    <source>
        <dbReference type="SAM" id="MobiDB-lite"/>
    </source>
</evidence>
<dbReference type="Proteomes" id="UP000011682">
    <property type="component" value="Unassembled WGS sequence"/>
</dbReference>
<name>S9P6X6_CYSF2</name>
<keyword evidence="3" id="KW-1185">Reference proteome</keyword>
<proteinExistence type="predicted"/>